<comment type="caution">
    <text evidence="1">The sequence shown here is derived from an EMBL/GenBank/DDBJ whole genome shotgun (WGS) entry which is preliminary data.</text>
</comment>
<evidence type="ECO:0000313" key="3">
    <source>
        <dbReference type="Proteomes" id="UP001164929"/>
    </source>
</evidence>
<dbReference type="EMBL" id="JAQIZT010000004">
    <property type="protein sequence ID" value="KAJ7002257.1"/>
    <property type="molecule type" value="Genomic_DNA"/>
</dbReference>
<dbReference type="AlphaFoldDB" id="A0AAD6W7N4"/>
<gene>
    <name evidence="1" type="ORF">NC653_012346</name>
    <name evidence="2" type="ORF">NC653_012350</name>
</gene>
<evidence type="ECO:0000313" key="2">
    <source>
        <dbReference type="EMBL" id="KAJ7002262.1"/>
    </source>
</evidence>
<organism evidence="1 3">
    <name type="scientific">Populus alba x Populus x berolinensis</name>
    <dbReference type="NCBI Taxonomy" id="444605"/>
    <lineage>
        <taxon>Eukaryota</taxon>
        <taxon>Viridiplantae</taxon>
        <taxon>Streptophyta</taxon>
        <taxon>Embryophyta</taxon>
        <taxon>Tracheophyta</taxon>
        <taxon>Spermatophyta</taxon>
        <taxon>Magnoliopsida</taxon>
        <taxon>eudicotyledons</taxon>
        <taxon>Gunneridae</taxon>
        <taxon>Pentapetalae</taxon>
        <taxon>rosids</taxon>
        <taxon>fabids</taxon>
        <taxon>Malpighiales</taxon>
        <taxon>Salicaceae</taxon>
        <taxon>Saliceae</taxon>
        <taxon>Populus</taxon>
    </lineage>
</organism>
<evidence type="ECO:0000313" key="1">
    <source>
        <dbReference type="EMBL" id="KAJ7002257.1"/>
    </source>
</evidence>
<accession>A0AAD6W7N4</accession>
<protein>
    <submittedName>
        <fullName evidence="1">Uncharacterized protein</fullName>
    </submittedName>
</protein>
<name>A0AAD6W7N4_9ROSI</name>
<reference evidence="1 3" key="1">
    <citation type="journal article" date="2023" name="Mol. Ecol. Resour.">
        <title>Chromosome-level genome assembly of a triploid poplar Populus alba 'Berolinensis'.</title>
        <authorList>
            <person name="Chen S."/>
            <person name="Yu Y."/>
            <person name="Wang X."/>
            <person name="Wang S."/>
            <person name="Zhang T."/>
            <person name="Zhou Y."/>
            <person name="He R."/>
            <person name="Meng N."/>
            <person name="Wang Y."/>
            <person name="Liu W."/>
            <person name="Liu Z."/>
            <person name="Liu J."/>
            <person name="Guo Q."/>
            <person name="Huang H."/>
            <person name="Sederoff R.R."/>
            <person name="Wang G."/>
            <person name="Qu G."/>
            <person name="Chen S."/>
        </authorList>
    </citation>
    <scope>NUCLEOTIDE SEQUENCE [LARGE SCALE GENOMIC DNA]</scope>
    <source>
        <strain evidence="1">SC-2020</strain>
    </source>
</reference>
<sequence>MGDGWRAGESCITEMIRHRIQVFLLALQQGPLKTSFKQFHSHSILMMPCVWQCLIKRRACPSLSYIMFADDTFLFGKACMGAATCIMQALQVYSQASGKELTPFQKQCLFIMQAPRFSQLTMKAELVRYTET</sequence>
<dbReference type="Proteomes" id="UP001164929">
    <property type="component" value="Chromosome 4"/>
</dbReference>
<keyword evidence="3" id="KW-1185">Reference proteome</keyword>
<proteinExistence type="predicted"/>
<dbReference type="EMBL" id="JAQIZT010000004">
    <property type="protein sequence ID" value="KAJ7002262.1"/>
    <property type="molecule type" value="Genomic_DNA"/>
</dbReference>